<dbReference type="EMBL" id="JACHMQ010000001">
    <property type="protein sequence ID" value="MBB6395434.1"/>
    <property type="molecule type" value="Genomic_DNA"/>
</dbReference>
<feature type="transmembrane region" description="Helical" evidence="2">
    <location>
        <begin position="164"/>
        <end position="188"/>
    </location>
</feature>
<dbReference type="Gene3D" id="1.10.3730.20">
    <property type="match status" value="1"/>
</dbReference>
<evidence type="ECO:0000259" key="3">
    <source>
        <dbReference type="Pfam" id="PF00892"/>
    </source>
</evidence>
<sequence>MSLLGMGVAVVAACLIGLGFVAQQHAAFQEPLGRILHPRLLLDLLHSRLWLAGIALMVAGQLVFAFALDLVGVSQATPVLTVNLVFALIAAHVIYREPFGARALLGSLMLTGGVALFLGVGQPHGGAPPGTLSFRWLSGAVVLVLAALVGVAGGHRDLRVRAMLLASAAGLLFGLQDTLTRSVVLLFGTGVADAFRTWQPYGLVCIGALALLFAQSAFDAAPLRISLPASTAAEPLTAIALGVAIFGERIRLSPRDLALEALGLAGMVAGIVVLGRSPYLGKPGELASRDGGGGQ</sequence>
<feature type="transmembrane region" description="Helical" evidence="2">
    <location>
        <begin position="101"/>
        <end position="120"/>
    </location>
</feature>
<dbReference type="SUPFAM" id="SSF103481">
    <property type="entry name" value="Multidrug resistance efflux transporter EmrE"/>
    <property type="match status" value="1"/>
</dbReference>
<organism evidence="4 5">
    <name type="scientific">Actinomadura coerulea</name>
    <dbReference type="NCBI Taxonomy" id="46159"/>
    <lineage>
        <taxon>Bacteria</taxon>
        <taxon>Bacillati</taxon>
        <taxon>Actinomycetota</taxon>
        <taxon>Actinomycetes</taxon>
        <taxon>Streptosporangiales</taxon>
        <taxon>Thermomonosporaceae</taxon>
        <taxon>Actinomadura</taxon>
    </lineage>
</organism>
<accession>A0A7X0KYS7</accession>
<comment type="similarity">
    <text evidence="1">Belongs to the EamA transporter family.</text>
</comment>
<dbReference type="NCBIfam" id="NF038012">
    <property type="entry name" value="DMT_1"/>
    <property type="match status" value="1"/>
</dbReference>
<keyword evidence="2" id="KW-0812">Transmembrane</keyword>
<dbReference type="Proteomes" id="UP000546324">
    <property type="component" value="Unassembled WGS sequence"/>
</dbReference>
<dbReference type="RefSeq" id="WP_185024924.1">
    <property type="nucleotide sequence ID" value="NZ_JACHMQ010000001.1"/>
</dbReference>
<evidence type="ECO:0000313" key="4">
    <source>
        <dbReference type="EMBL" id="MBB6395434.1"/>
    </source>
</evidence>
<dbReference type="Pfam" id="PF00892">
    <property type="entry name" value="EamA"/>
    <property type="match status" value="1"/>
</dbReference>
<feature type="transmembrane region" description="Helical" evidence="2">
    <location>
        <begin position="257"/>
        <end position="275"/>
    </location>
</feature>
<keyword evidence="2" id="KW-1133">Transmembrane helix</keyword>
<reference evidence="4 5" key="1">
    <citation type="submission" date="2020-08" db="EMBL/GenBank/DDBJ databases">
        <title>Sequencing the genomes of 1000 actinobacteria strains.</title>
        <authorList>
            <person name="Klenk H.-P."/>
        </authorList>
    </citation>
    <scope>NUCLEOTIDE SEQUENCE [LARGE SCALE GENOMIC DNA]</scope>
    <source>
        <strain evidence="4 5">DSM 43675</strain>
    </source>
</reference>
<keyword evidence="5" id="KW-1185">Reference proteome</keyword>
<comment type="caution">
    <text evidence="4">The sequence shown here is derived from an EMBL/GenBank/DDBJ whole genome shotgun (WGS) entry which is preliminary data.</text>
</comment>
<dbReference type="InterPro" id="IPR037185">
    <property type="entry name" value="EmrE-like"/>
</dbReference>
<keyword evidence="2" id="KW-0472">Membrane</keyword>
<gene>
    <name evidence="4" type="ORF">BKA00_002348</name>
</gene>
<feature type="transmembrane region" description="Helical" evidence="2">
    <location>
        <begin position="200"/>
        <end position="218"/>
    </location>
</feature>
<feature type="transmembrane region" description="Helical" evidence="2">
    <location>
        <begin position="132"/>
        <end position="152"/>
    </location>
</feature>
<protein>
    <submittedName>
        <fullName evidence="4">Drug/metabolite transporter (DMT)-like permease</fullName>
    </submittedName>
</protein>
<dbReference type="AlphaFoldDB" id="A0A7X0KYS7"/>
<dbReference type="GO" id="GO:0016020">
    <property type="term" value="C:membrane"/>
    <property type="evidence" value="ECO:0007669"/>
    <property type="project" value="InterPro"/>
</dbReference>
<dbReference type="PANTHER" id="PTHR40761:SF1">
    <property type="entry name" value="CONSERVED INTEGRAL MEMBRANE ALANINE VALINE AND LEUCINE RICH PROTEIN-RELATED"/>
    <property type="match status" value="1"/>
</dbReference>
<evidence type="ECO:0000256" key="2">
    <source>
        <dbReference type="SAM" id="Phobius"/>
    </source>
</evidence>
<dbReference type="PANTHER" id="PTHR40761">
    <property type="entry name" value="CONSERVED INTEGRAL MEMBRANE ALANINE VALINE AND LEUCINE RICH PROTEIN-RELATED"/>
    <property type="match status" value="1"/>
</dbReference>
<feature type="transmembrane region" description="Helical" evidence="2">
    <location>
        <begin position="50"/>
        <end position="71"/>
    </location>
</feature>
<dbReference type="InterPro" id="IPR000620">
    <property type="entry name" value="EamA_dom"/>
</dbReference>
<evidence type="ECO:0000313" key="5">
    <source>
        <dbReference type="Proteomes" id="UP000546324"/>
    </source>
</evidence>
<feature type="transmembrane region" description="Helical" evidence="2">
    <location>
        <begin position="224"/>
        <end position="245"/>
    </location>
</feature>
<evidence type="ECO:0000256" key="1">
    <source>
        <dbReference type="ARBA" id="ARBA00007362"/>
    </source>
</evidence>
<feature type="domain" description="EamA" evidence="3">
    <location>
        <begin position="47"/>
        <end position="118"/>
    </location>
</feature>
<proteinExistence type="inferred from homology"/>
<feature type="transmembrane region" description="Helical" evidence="2">
    <location>
        <begin position="78"/>
        <end position="95"/>
    </location>
</feature>
<name>A0A7X0KYS7_9ACTN</name>